<keyword evidence="3" id="KW-1185">Reference proteome</keyword>
<sequence length="90" mass="9833">MNPRDSLTSTRGLTHHSIPLPFRPSYLSSSGHSGHHDSPLVEHASHSPSSSPSFHSIHHYCWTHMTYRLIVAGPSIYGGSRGINAYTPGD</sequence>
<dbReference type="EMBL" id="JBBNAG010000004">
    <property type="protein sequence ID" value="KAK9140193.1"/>
    <property type="molecule type" value="Genomic_DNA"/>
</dbReference>
<organism evidence="2 3">
    <name type="scientific">Stephania cephalantha</name>
    <dbReference type="NCBI Taxonomy" id="152367"/>
    <lineage>
        <taxon>Eukaryota</taxon>
        <taxon>Viridiplantae</taxon>
        <taxon>Streptophyta</taxon>
        <taxon>Embryophyta</taxon>
        <taxon>Tracheophyta</taxon>
        <taxon>Spermatophyta</taxon>
        <taxon>Magnoliopsida</taxon>
        <taxon>Ranunculales</taxon>
        <taxon>Menispermaceae</taxon>
        <taxon>Menispermoideae</taxon>
        <taxon>Cissampelideae</taxon>
        <taxon>Stephania</taxon>
    </lineage>
</organism>
<feature type="compositionally biased region" description="Basic and acidic residues" evidence="1">
    <location>
        <begin position="34"/>
        <end position="45"/>
    </location>
</feature>
<evidence type="ECO:0000313" key="3">
    <source>
        <dbReference type="Proteomes" id="UP001419268"/>
    </source>
</evidence>
<protein>
    <submittedName>
        <fullName evidence="2">Uncharacterized protein</fullName>
    </submittedName>
</protein>
<dbReference type="Proteomes" id="UP001419268">
    <property type="component" value="Unassembled WGS sequence"/>
</dbReference>
<evidence type="ECO:0000256" key="1">
    <source>
        <dbReference type="SAM" id="MobiDB-lite"/>
    </source>
</evidence>
<reference evidence="2 3" key="1">
    <citation type="submission" date="2024-01" db="EMBL/GenBank/DDBJ databases">
        <title>Genome assemblies of Stephania.</title>
        <authorList>
            <person name="Yang L."/>
        </authorList>
    </citation>
    <scope>NUCLEOTIDE SEQUENCE [LARGE SCALE GENOMIC DNA]</scope>
    <source>
        <strain evidence="2">JXDWG</strain>
        <tissue evidence="2">Leaf</tissue>
    </source>
</reference>
<evidence type="ECO:0000313" key="2">
    <source>
        <dbReference type="EMBL" id="KAK9140193.1"/>
    </source>
</evidence>
<feature type="compositionally biased region" description="Polar residues" evidence="1">
    <location>
        <begin position="1"/>
        <end position="12"/>
    </location>
</feature>
<comment type="caution">
    <text evidence="2">The sequence shown here is derived from an EMBL/GenBank/DDBJ whole genome shotgun (WGS) entry which is preliminary data.</text>
</comment>
<name>A0AAP0JVD8_9MAGN</name>
<dbReference type="AlphaFoldDB" id="A0AAP0JVD8"/>
<proteinExistence type="predicted"/>
<gene>
    <name evidence="2" type="ORF">Scep_009874</name>
</gene>
<feature type="region of interest" description="Disordered" evidence="1">
    <location>
        <begin position="1"/>
        <end position="54"/>
    </location>
</feature>
<accession>A0AAP0JVD8</accession>